<gene>
    <name evidence="4" type="ORF">GCM10010191_11190</name>
</gene>
<evidence type="ECO:0000259" key="3">
    <source>
        <dbReference type="SMART" id="SM01043"/>
    </source>
</evidence>
<dbReference type="PANTHER" id="PTHR35807">
    <property type="entry name" value="TRANSCRIPTIONAL REGULATOR REDD-RELATED"/>
    <property type="match status" value="1"/>
</dbReference>
<dbReference type="EMBL" id="BAAARW010000003">
    <property type="protein sequence ID" value="GAA2405162.1"/>
    <property type="molecule type" value="Genomic_DNA"/>
</dbReference>
<evidence type="ECO:0000313" key="5">
    <source>
        <dbReference type="Proteomes" id="UP001501231"/>
    </source>
</evidence>
<keyword evidence="1" id="KW-0805">Transcription regulation</keyword>
<evidence type="ECO:0000313" key="4">
    <source>
        <dbReference type="EMBL" id="GAA2405162.1"/>
    </source>
</evidence>
<dbReference type="SMART" id="SM01043">
    <property type="entry name" value="BTAD"/>
    <property type="match status" value="1"/>
</dbReference>
<keyword evidence="5" id="KW-1185">Reference proteome</keyword>
<dbReference type="Pfam" id="PF03704">
    <property type="entry name" value="BTAD"/>
    <property type="match status" value="1"/>
</dbReference>
<dbReference type="InterPro" id="IPR005158">
    <property type="entry name" value="BTAD"/>
</dbReference>
<proteinExistence type="predicted"/>
<dbReference type="Gene3D" id="1.25.40.10">
    <property type="entry name" value="Tetratricopeptide repeat domain"/>
    <property type="match status" value="1"/>
</dbReference>
<dbReference type="CDD" id="cd15831">
    <property type="entry name" value="BTAD"/>
    <property type="match status" value="1"/>
</dbReference>
<dbReference type="InterPro" id="IPR011990">
    <property type="entry name" value="TPR-like_helical_dom_sf"/>
</dbReference>
<protein>
    <recommendedName>
        <fullName evidence="3">Bacterial transcriptional activator domain-containing protein</fullName>
    </recommendedName>
</protein>
<comment type="caution">
    <text evidence="4">The sequence shown here is derived from an EMBL/GenBank/DDBJ whole genome shotgun (WGS) entry which is preliminary data.</text>
</comment>
<dbReference type="SUPFAM" id="SSF48452">
    <property type="entry name" value="TPR-like"/>
    <property type="match status" value="1"/>
</dbReference>
<sequence length="264" mass="30203">MRISLLGDLIITDDQGERIDLKEGSRRQRRLRNLICVLALHGGPLSPHRLKTLLWDPDERDYTSALTTLVYKARAVLPQNRLVTEAVPSGGQHYHLLRLPGDEIDVDRFHDAVDFGLQARKAGQPQRAIESFQDALALWRAQPGDPLLPDFPDALAMRQHRESLLARRRAVTEQLGEVHLELGRHGPELAEQIRTWLMFDPDNEYLYQLLMVNWYRAGRKGQAMQAFQEASHVLDELIKTGPGPALNRIRDRIRNDDPTLAWQP</sequence>
<keyword evidence="2" id="KW-0804">Transcription</keyword>
<reference evidence="4 5" key="1">
    <citation type="journal article" date="2019" name="Int. J. Syst. Evol. Microbiol.">
        <title>The Global Catalogue of Microorganisms (GCM) 10K type strain sequencing project: providing services to taxonomists for standard genome sequencing and annotation.</title>
        <authorList>
            <consortium name="The Broad Institute Genomics Platform"/>
            <consortium name="The Broad Institute Genome Sequencing Center for Infectious Disease"/>
            <person name="Wu L."/>
            <person name="Ma J."/>
        </authorList>
    </citation>
    <scope>NUCLEOTIDE SEQUENCE [LARGE SCALE GENOMIC DNA]</scope>
    <source>
        <strain evidence="4 5">JCM 3325</strain>
    </source>
</reference>
<evidence type="ECO:0000256" key="2">
    <source>
        <dbReference type="ARBA" id="ARBA00023163"/>
    </source>
</evidence>
<dbReference type="Proteomes" id="UP001501231">
    <property type="component" value="Unassembled WGS sequence"/>
</dbReference>
<evidence type="ECO:0000256" key="1">
    <source>
        <dbReference type="ARBA" id="ARBA00023015"/>
    </source>
</evidence>
<name>A0ABN3IJE0_9ACTN</name>
<organism evidence="4 5">
    <name type="scientific">Actinomadura vinacea</name>
    <dbReference type="NCBI Taxonomy" id="115336"/>
    <lineage>
        <taxon>Bacteria</taxon>
        <taxon>Bacillati</taxon>
        <taxon>Actinomycetota</taxon>
        <taxon>Actinomycetes</taxon>
        <taxon>Streptosporangiales</taxon>
        <taxon>Thermomonosporaceae</taxon>
        <taxon>Actinomadura</taxon>
    </lineage>
</organism>
<dbReference type="InterPro" id="IPR036388">
    <property type="entry name" value="WH-like_DNA-bd_sf"/>
</dbReference>
<dbReference type="Gene3D" id="1.10.10.10">
    <property type="entry name" value="Winged helix-like DNA-binding domain superfamily/Winged helix DNA-binding domain"/>
    <property type="match status" value="1"/>
</dbReference>
<dbReference type="PANTHER" id="PTHR35807:SF1">
    <property type="entry name" value="TRANSCRIPTIONAL REGULATOR REDD"/>
    <property type="match status" value="1"/>
</dbReference>
<dbReference type="InterPro" id="IPR051677">
    <property type="entry name" value="AfsR-DnrI-RedD_regulator"/>
</dbReference>
<feature type="domain" description="Bacterial transcriptional activator" evidence="3">
    <location>
        <begin position="104"/>
        <end position="254"/>
    </location>
</feature>
<accession>A0ABN3IJE0</accession>